<proteinExistence type="predicted"/>
<sequence length="74" mass="8931">MNYEKWRIENIKPILKEFKVASRGMDISTQEWKSLNKNNQYRIKKLINSSPEYQKRTACEEAYINTKGYTQNRI</sequence>
<dbReference type="STRING" id="312309.VF_A0634"/>
<dbReference type="Proteomes" id="UP000000537">
    <property type="component" value="Chromosome II"/>
</dbReference>
<reference evidence="1 2" key="1">
    <citation type="journal article" date="2005" name="Proc. Natl. Acad. Sci. U.S.A.">
        <title>Complete genome sequence of Vibrio fischeri: a symbiotic bacterium with pathogenic congeners.</title>
        <authorList>
            <person name="Ruby E.G."/>
            <person name="Urbanowski M."/>
            <person name="Campbell J."/>
            <person name="Dunn A."/>
            <person name="Faini M."/>
            <person name="Gunsalus R."/>
            <person name="Lostroh P."/>
            <person name="Lupp C."/>
            <person name="McCann J."/>
            <person name="Millikan D."/>
            <person name="Schaefer A."/>
            <person name="Stabb E."/>
            <person name="Stevens A."/>
            <person name="Visick K."/>
            <person name="Whistler C."/>
            <person name="Greenberg E.P."/>
        </authorList>
    </citation>
    <scope>NUCLEOTIDE SEQUENCE [LARGE SCALE GENOMIC DNA]</scope>
    <source>
        <strain evidence="2">ATCC 700601 / ES114</strain>
    </source>
</reference>
<dbReference type="EnsemblBacteria" id="AAW87704">
    <property type="protein sequence ID" value="AAW87704"/>
    <property type="gene ID" value="VF_A0634"/>
</dbReference>
<organism evidence="1 2">
    <name type="scientific">Aliivibrio fischeri (strain ATCC 700601 / ES114)</name>
    <name type="common">Vibrio fischeri</name>
    <dbReference type="NCBI Taxonomy" id="312309"/>
    <lineage>
        <taxon>Bacteria</taxon>
        <taxon>Pseudomonadati</taxon>
        <taxon>Pseudomonadota</taxon>
        <taxon>Gammaproteobacteria</taxon>
        <taxon>Vibrionales</taxon>
        <taxon>Vibrionaceae</taxon>
        <taxon>Aliivibrio</taxon>
    </lineage>
</organism>
<dbReference type="PATRIC" id="fig|312309.11.peg.3239"/>
<keyword evidence="2" id="KW-1185">Reference proteome</keyword>
<reference evidence="1 2" key="2">
    <citation type="journal article" date="2008" name="BMC Genomics">
        <title>Comparative genomics-based investigation of resequencing targets in Vibrio fischeri: focus on point miscalls and artefactual expansions.</title>
        <authorList>
            <person name="Mandel M.J."/>
            <person name="Stabb E.V."/>
            <person name="Ruby E.G."/>
        </authorList>
    </citation>
    <scope>NUCLEOTIDE SEQUENCE [LARGE SCALE GENOMIC DNA]</scope>
    <source>
        <strain evidence="2">ATCC 700601 / ES114</strain>
    </source>
</reference>
<dbReference type="RefSeq" id="WP_011263472.1">
    <property type="nucleotide sequence ID" value="NC_006841.2"/>
</dbReference>
<name>Q5DZU2_ALIF1</name>
<dbReference type="GeneID" id="54165957"/>
<dbReference type="HOGENOM" id="CLU_2686809_0_0_6"/>
<dbReference type="AlphaFoldDB" id="Q5DZU2"/>
<protein>
    <submittedName>
        <fullName evidence="1">Uncharacterized protein</fullName>
    </submittedName>
</protein>
<dbReference type="EMBL" id="CP000021">
    <property type="protein sequence ID" value="AAW87704.1"/>
    <property type="molecule type" value="Genomic_DNA"/>
</dbReference>
<gene>
    <name evidence="1" type="ordered locus">VF_A0634</name>
</gene>
<evidence type="ECO:0000313" key="1">
    <source>
        <dbReference type="EMBL" id="AAW87704.1"/>
    </source>
</evidence>
<dbReference type="KEGG" id="vfi:VF_A0634"/>
<evidence type="ECO:0000313" key="2">
    <source>
        <dbReference type="Proteomes" id="UP000000537"/>
    </source>
</evidence>
<accession>Q5DZU2</accession>